<dbReference type="Gene3D" id="1.20.5.190">
    <property type="match status" value="2"/>
</dbReference>
<proteinExistence type="predicted"/>
<dbReference type="PROSITE" id="PS50096">
    <property type="entry name" value="IQ"/>
    <property type="match status" value="4"/>
</dbReference>
<evidence type="ECO:0000259" key="2">
    <source>
        <dbReference type="PROSITE" id="PS50105"/>
    </source>
</evidence>
<dbReference type="InterPro" id="IPR001660">
    <property type="entry name" value="SAM"/>
</dbReference>
<dbReference type="SMART" id="SM00015">
    <property type="entry name" value="IQ"/>
    <property type="match status" value="3"/>
</dbReference>
<dbReference type="Proteomes" id="UP000626109">
    <property type="component" value="Unassembled WGS sequence"/>
</dbReference>
<dbReference type="Gene3D" id="1.10.150.50">
    <property type="entry name" value="Transcription Factor, Ets-1"/>
    <property type="match status" value="1"/>
</dbReference>
<gene>
    <name evidence="3" type="ORF">PGLA2088_LOCUS47903</name>
</gene>
<evidence type="ECO:0000256" key="1">
    <source>
        <dbReference type="SAM" id="MobiDB-lite"/>
    </source>
</evidence>
<dbReference type="Pfam" id="PF00612">
    <property type="entry name" value="IQ"/>
    <property type="match status" value="2"/>
</dbReference>
<feature type="domain" description="SAM" evidence="2">
    <location>
        <begin position="9"/>
        <end position="77"/>
    </location>
</feature>
<dbReference type="EMBL" id="CAJNNW010036560">
    <property type="protein sequence ID" value="CAE8735566.1"/>
    <property type="molecule type" value="Genomic_DNA"/>
</dbReference>
<feature type="compositionally biased region" description="Basic and acidic residues" evidence="1">
    <location>
        <begin position="406"/>
        <end position="424"/>
    </location>
</feature>
<evidence type="ECO:0000313" key="3">
    <source>
        <dbReference type="EMBL" id="CAE8735566.1"/>
    </source>
</evidence>
<feature type="compositionally biased region" description="Polar residues" evidence="1">
    <location>
        <begin position="144"/>
        <end position="167"/>
    </location>
</feature>
<name>A0A813LNL2_POLGL</name>
<dbReference type="InterPro" id="IPR013761">
    <property type="entry name" value="SAM/pointed_sf"/>
</dbReference>
<feature type="region of interest" description="Disordered" evidence="1">
    <location>
        <begin position="406"/>
        <end position="442"/>
    </location>
</feature>
<sequence length="442" mass="49151">MDFERWSEWSGADVASFVEIFCKLPQYSQTIAQNLNGRSLKHLAVSRMLPKGLARAGVCDLEHQRRIASAVMQLESQSSTELAADFNMKSRQHPPLKEALGALKAAFRPQPPTGPRTRPGAPSFIRSGMLGLKAAQISDALTPRTRTTTENGLQRSSVNYTHGSATRHTPRPYEKADPIVAAARSPEDDKQDDKQELPPLQLRQRIARTVRDFDVMRSADSPIPPDQAVVQGLRGVQLLQEEKAALKIQSLAARRRRQKLACKEVQALKEERRQQSRAATGIQARYRQKAAAQEVEQMRTQRNQEIEATTKIQAVYRGKKGRAELAEGAGQEKLDAAEKAEAIEEEDEAVDECGVPLENAATKIQARYRQKAAAQEVEQMRTQRNQEIEATTKIQAVYRGKKGRAELAEGAGKEKLDAAEKVEAIQEEDEAVDDGDESQEKE</sequence>
<protein>
    <recommendedName>
        <fullName evidence="2">SAM domain-containing protein</fullName>
    </recommendedName>
</protein>
<evidence type="ECO:0000313" key="4">
    <source>
        <dbReference type="Proteomes" id="UP000626109"/>
    </source>
</evidence>
<comment type="caution">
    <text evidence="3">The sequence shown here is derived from an EMBL/GenBank/DDBJ whole genome shotgun (WGS) entry which is preliminary data.</text>
</comment>
<accession>A0A813LNL2</accession>
<reference evidence="3" key="1">
    <citation type="submission" date="2021-02" db="EMBL/GenBank/DDBJ databases">
        <authorList>
            <person name="Dougan E. K."/>
            <person name="Rhodes N."/>
            <person name="Thang M."/>
            <person name="Chan C."/>
        </authorList>
    </citation>
    <scope>NUCLEOTIDE SEQUENCE</scope>
</reference>
<dbReference type="InterPro" id="IPR000048">
    <property type="entry name" value="IQ_motif_EF-hand-BS"/>
</dbReference>
<dbReference type="PROSITE" id="PS50105">
    <property type="entry name" value="SAM_DOMAIN"/>
    <property type="match status" value="1"/>
</dbReference>
<dbReference type="AlphaFoldDB" id="A0A813LNL2"/>
<organism evidence="3 4">
    <name type="scientific">Polarella glacialis</name>
    <name type="common">Dinoflagellate</name>
    <dbReference type="NCBI Taxonomy" id="89957"/>
    <lineage>
        <taxon>Eukaryota</taxon>
        <taxon>Sar</taxon>
        <taxon>Alveolata</taxon>
        <taxon>Dinophyceae</taxon>
        <taxon>Suessiales</taxon>
        <taxon>Suessiaceae</taxon>
        <taxon>Polarella</taxon>
    </lineage>
</organism>
<feature type="region of interest" description="Disordered" evidence="1">
    <location>
        <begin position="137"/>
        <end position="176"/>
    </location>
</feature>
<feature type="compositionally biased region" description="Acidic residues" evidence="1">
    <location>
        <begin position="425"/>
        <end position="442"/>
    </location>
</feature>